<feature type="compositionally biased region" description="Low complexity" evidence="1">
    <location>
        <begin position="154"/>
        <end position="182"/>
    </location>
</feature>
<keyword evidence="3" id="KW-1185">Reference proteome</keyword>
<evidence type="ECO:0000313" key="3">
    <source>
        <dbReference type="Proteomes" id="UP000807342"/>
    </source>
</evidence>
<feature type="compositionally biased region" description="Low complexity" evidence="1">
    <location>
        <begin position="298"/>
        <end position="346"/>
    </location>
</feature>
<dbReference type="Proteomes" id="UP000807342">
    <property type="component" value="Unassembled WGS sequence"/>
</dbReference>
<organism evidence="2 3">
    <name type="scientific">Macrolepiota fuliginosa MF-IS2</name>
    <dbReference type="NCBI Taxonomy" id="1400762"/>
    <lineage>
        <taxon>Eukaryota</taxon>
        <taxon>Fungi</taxon>
        <taxon>Dikarya</taxon>
        <taxon>Basidiomycota</taxon>
        <taxon>Agaricomycotina</taxon>
        <taxon>Agaricomycetes</taxon>
        <taxon>Agaricomycetidae</taxon>
        <taxon>Agaricales</taxon>
        <taxon>Agaricineae</taxon>
        <taxon>Agaricaceae</taxon>
        <taxon>Macrolepiota</taxon>
    </lineage>
</organism>
<sequence length="378" mass="38711">MHNPVPNTSHSPPSRPIRTHVSPACRSTGCVSRSTRRVEVDELNEDIRGQHTSSSSARAYRNHDLFRLYSPHRRQNAVSSDTSSLSQKTPIAGSIPTSSTLDDVPSNTGPASVLLSTSFPTTSSLAFPVTLDSSTRGDSPSSFLNPGGVQLSTSAALSTTGAPTPSPASSVPTVVPSISPAPSNRPGPPILSSTPSVNVSITSRRVPQSVSLSDATGNSVTISPSTFTTNPSMSTIFSATSTSDSPTGPLITLPPMITGALTLTTSTTIVLGSTSTTVSFSTMTITITASLTIGTFTTPTSIPTSEPTPPSTFTSSESALLPSTSLSTSTEIITSTTSFNASSPAGPITPPASPSSTPNSEEPQSTPPIIYSTTSTLL</sequence>
<feature type="region of interest" description="Disordered" evidence="1">
    <location>
        <begin position="71"/>
        <end position="107"/>
    </location>
</feature>
<comment type="caution">
    <text evidence="2">The sequence shown here is derived from an EMBL/GenBank/DDBJ whole genome shotgun (WGS) entry which is preliminary data.</text>
</comment>
<reference evidence="2" key="1">
    <citation type="submission" date="2020-11" db="EMBL/GenBank/DDBJ databases">
        <authorList>
            <consortium name="DOE Joint Genome Institute"/>
            <person name="Ahrendt S."/>
            <person name="Riley R."/>
            <person name="Andreopoulos W."/>
            <person name="Labutti K."/>
            <person name="Pangilinan J."/>
            <person name="Ruiz-Duenas F.J."/>
            <person name="Barrasa J.M."/>
            <person name="Sanchez-Garcia M."/>
            <person name="Camarero S."/>
            <person name="Miyauchi S."/>
            <person name="Serrano A."/>
            <person name="Linde D."/>
            <person name="Babiker R."/>
            <person name="Drula E."/>
            <person name="Ayuso-Fernandez I."/>
            <person name="Pacheco R."/>
            <person name="Padilla G."/>
            <person name="Ferreira P."/>
            <person name="Barriuso J."/>
            <person name="Kellner H."/>
            <person name="Castanera R."/>
            <person name="Alfaro M."/>
            <person name="Ramirez L."/>
            <person name="Pisabarro A.G."/>
            <person name="Kuo A."/>
            <person name="Tritt A."/>
            <person name="Lipzen A."/>
            <person name="He G."/>
            <person name="Yan M."/>
            <person name="Ng V."/>
            <person name="Cullen D."/>
            <person name="Martin F."/>
            <person name="Rosso M.-N."/>
            <person name="Henrissat B."/>
            <person name="Hibbett D."/>
            <person name="Martinez A.T."/>
            <person name="Grigoriev I.V."/>
        </authorList>
    </citation>
    <scope>NUCLEOTIDE SEQUENCE</scope>
    <source>
        <strain evidence="2">MF-IS2</strain>
    </source>
</reference>
<feature type="compositionally biased region" description="Polar residues" evidence="1">
    <location>
        <begin position="76"/>
        <end position="107"/>
    </location>
</feature>
<accession>A0A9P5X825</accession>
<evidence type="ECO:0000313" key="2">
    <source>
        <dbReference type="EMBL" id="KAF9445077.1"/>
    </source>
</evidence>
<protein>
    <submittedName>
        <fullName evidence="2">Uncharacterized protein</fullName>
    </submittedName>
</protein>
<feature type="region of interest" description="Disordered" evidence="1">
    <location>
        <begin position="154"/>
        <end position="196"/>
    </location>
</feature>
<proteinExistence type="predicted"/>
<feature type="region of interest" description="Disordered" evidence="1">
    <location>
        <begin position="1"/>
        <end position="27"/>
    </location>
</feature>
<evidence type="ECO:0000256" key="1">
    <source>
        <dbReference type="SAM" id="MobiDB-lite"/>
    </source>
</evidence>
<dbReference type="AlphaFoldDB" id="A0A9P5X825"/>
<dbReference type="EMBL" id="MU151326">
    <property type="protein sequence ID" value="KAF9445077.1"/>
    <property type="molecule type" value="Genomic_DNA"/>
</dbReference>
<gene>
    <name evidence="2" type="ORF">P691DRAFT_292059</name>
</gene>
<feature type="compositionally biased region" description="Low complexity" evidence="1">
    <location>
        <begin position="354"/>
        <end position="378"/>
    </location>
</feature>
<feature type="region of interest" description="Disordered" evidence="1">
    <location>
        <begin position="298"/>
        <end position="378"/>
    </location>
</feature>
<feature type="compositionally biased region" description="Polar residues" evidence="1">
    <location>
        <begin position="1"/>
        <end position="12"/>
    </location>
</feature>
<name>A0A9P5X825_9AGAR</name>